<evidence type="ECO:0000256" key="1">
    <source>
        <dbReference type="ARBA" id="ARBA00022679"/>
    </source>
</evidence>
<keyword evidence="3" id="KW-1185">Reference proteome</keyword>
<dbReference type="EMBL" id="JAUEDM010000005">
    <property type="protein sequence ID" value="KAK3315821.1"/>
    <property type="molecule type" value="Genomic_DNA"/>
</dbReference>
<dbReference type="Proteomes" id="UP001283341">
    <property type="component" value="Unassembled WGS sequence"/>
</dbReference>
<dbReference type="AlphaFoldDB" id="A0AAE0HZU5"/>
<gene>
    <name evidence="2" type="ORF">B0H66DRAFT_271821</name>
</gene>
<comment type="caution">
    <text evidence="2">The sequence shown here is derived from an EMBL/GenBank/DDBJ whole genome shotgun (WGS) entry which is preliminary data.</text>
</comment>
<proteinExistence type="predicted"/>
<dbReference type="GO" id="GO:0044550">
    <property type="term" value="P:secondary metabolite biosynthetic process"/>
    <property type="evidence" value="ECO:0007669"/>
    <property type="project" value="TreeGrafter"/>
</dbReference>
<protein>
    <submittedName>
        <fullName evidence="2">Transferase</fullName>
    </submittedName>
</protein>
<dbReference type="InterPro" id="IPR050317">
    <property type="entry name" value="Plant_Fungal_Acyltransferase"/>
</dbReference>
<dbReference type="PANTHER" id="PTHR31642:SF310">
    <property type="entry name" value="FATTY ALCOHOL:CAFFEOYL-COA ACYLTRANSFERASE"/>
    <property type="match status" value="1"/>
</dbReference>
<name>A0AAE0HZU5_9PEZI</name>
<dbReference type="PANTHER" id="PTHR31642">
    <property type="entry name" value="TRICHOTHECENE 3-O-ACETYLTRANSFERASE"/>
    <property type="match status" value="1"/>
</dbReference>
<dbReference type="GO" id="GO:0016747">
    <property type="term" value="F:acyltransferase activity, transferring groups other than amino-acyl groups"/>
    <property type="evidence" value="ECO:0007669"/>
    <property type="project" value="TreeGrafter"/>
</dbReference>
<reference evidence="2" key="1">
    <citation type="journal article" date="2023" name="Mol. Phylogenet. Evol.">
        <title>Genome-scale phylogeny and comparative genomics of the fungal order Sordariales.</title>
        <authorList>
            <person name="Hensen N."/>
            <person name="Bonometti L."/>
            <person name="Westerberg I."/>
            <person name="Brannstrom I.O."/>
            <person name="Guillou S."/>
            <person name="Cros-Aarteil S."/>
            <person name="Calhoun S."/>
            <person name="Haridas S."/>
            <person name="Kuo A."/>
            <person name="Mondo S."/>
            <person name="Pangilinan J."/>
            <person name="Riley R."/>
            <person name="LaButti K."/>
            <person name="Andreopoulos B."/>
            <person name="Lipzen A."/>
            <person name="Chen C."/>
            <person name="Yan M."/>
            <person name="Daum C."/>
            <person name="Ng V."/>
            <person name="Clum A."/>
            <person name="Steindorff A."/>
            <person name="Ohm R.A."/>
            <person name="Martin F."/>
            <person name="Silar P."/>
            <person name="Natvig D.O."/>
            <person name="Lalanne C."/>
            <person name="Gautier V."/>
            <person name="Ament-Velasquez S.L."/>
            <person name="Kruys A."/>
            <person name="Hutchinson M.I."/>
            <person name="Powell A.J."/>
            <person name="Barry K."/>
            <person name="Miller A.N."/>
            <person name="Grigoriev I.V."/>
            <person name="Debuchy R."/>
            <person name="Gladieux P."/>
            <person name="Hiltunen Thoren M."/>
            <person name="Johannesson H."/>
        </authorList>
    </citation>
    <scope>NUCLEOTIDE SEQUENCE</scope>
    <source>
        <strain evidence="2">CBS 118394</strain>
    </source>
</reference>
<accession>A0AAE0HZU5</accession>
<dbReference type="InterPro" id="IPR023213">
    <property type="entry name" value="CAT-like_dom_sf"/>
</dbReference>
<dbReference type="Pfam" id="PF02458">
    <property type="entry name" value="Transferase"/>
    <property type="match status" value="1"/>
</dbReference>
<reference evidence="2" key="2">
    <citation type="submission" date="2023-06" db="EMBL/GenBank/DDBJ databases">
        <authorList>
            <consortium name="Lawrence Berkeley National Laboratory"/>
            <person name="Haridas S."/>
            <person name="Hensen N."/>
            <person name="Bonometti L."/>
            <person name="Westerberg I."/>
            <person name="Brannstrom I.O."/>
            <person name="Guillou S."/>
            <person name="Cros-Aarteil S."/>
            <person name="Calhoun S."/>
            <person name="Kuo A."/>
            <person name="Mondo S."/>
            <person name="Pangilinan J."/>
            <person name="Riley R."/>
            <person name="Labutti K."/>
            <person name="Andreopoulos B."/>
            <person name="Lipzen A."/>
            <person name="Chen C."/>
            <person name="Yanf M."/>
            <person name="Daum C."/>
            <person name="Ng V."/>
            <person name="Clum A."/>
            <person name="Steindorff A."/>
            <person name="Ohm R."/>
            <person name="Martin F."/>
            <person name="Silar P."/>
            <person name="Natvig D."/>
            <person name="Lalanne C."/>
            <person name="Gautier V."/>
            <person name="Ament-Velasquez S.L."/>
            <person name="Kruys A."/>
            <person name="Hutchinson M.I."/>
            <person name="Powell A.J."/>
            <person name="Barry K."/>
            <person name="Miller A.N."/>
            <person name="Grigoriev I.V."/>
            <person name="Debuchy R."/>
            <person name="Gladieux P."/>
            <person name="Thoren M.H."/>
            <person name="Johannesson H."/>
        </authorList>
    </citation>
    <scope>NUCLEOTIDE SEQUENCE</scope>
    <source>
        <strain evidence="2">CBS 118394</strain>
    </source>
</reference>
<evidence type="ECO:0000313" key="3">
    <source>
        <dbReference type="Proteomes" id="UP001283341"/>
    </source>
</evidence>
<dbReference type="Gene3D" id="3.30.559.10">
    <property type="entry name" value="Chloramphenicol acetyltransferase-like domain"/>
    <property type="match status" value="2"/>
</dbReference>
<organism evidence="2 3">
    <name type="scientific">Apodospora peruviana</name>
    <dbReference type="NCBI Taxonomy" id="516989"/>
    <lineage>
        <taxon>Eukaryota</taxon>
        <taxon>Fungi</taxon>
        <taxon>Dikarya</taxon>
        <taxon>Ascomycota</taxon>
        <taxon>Pezizomycotina</taxon>
        <taxon>Sordariomycetes</taxon>
        <taxon>Sordariomycetidae</taxon>
        <taxon>Sordariales</taxon>
        <taxon>Lasiosphaeriaceae</taxon>
        <taxon>Apodospora</taxon>
    </lineage>
</organism>
<sequence>MDEYTDYLLSGPPFELEFSPVDQVTPPVYSRRILIFSRHPEQDDAATVRALQDGLQTTTNEIPILAGQMGYNPQLGWTIKPGVARLRIKSLHKNTLTFSELELSDFDEAKLPADLVSSVPTLADPQEEWHACRIQANFIQGGLLLVVSINHTTMDGYGITKVIEALARNCRAAEHSPAPPTRISCLDRSRLSAIKLDNEGDINKLPAYSIVPASTQIPPPPPKIITKTFRHSIEELQFLKKNASPSSPEQGVESWITTHDAVNAYWWTRHAQSRYNASLINDNDTARFAFPVNFRQILTNLPQQYIGNAVLMTKVELPVRVLLSSQDGLRAAAAAIRAGVNAVDAAYVENFIAVAKSITDYPDRGRLRINMRLEKPETAFGSTSYKSFDHSGLGWDQTAIGKFERMRLAFGVTGEGMTIVLPVLKDGSWEVTVTAEEELMGEMDGDRIS</sequence>
<keyword evidence="1 2" id="KW-0808">Transferase</keyword>
<evidence type="ECO:0000313" key="2">
    <source>
        <dbReference type="EMBL" id="KAK3315821.1"/>
    </source>
</evidence>